<evidence type="ECO:0000313" key="2">
    <source>
        <dbReference type="Proteomes" id="UP000008370"/>
    </source>
</evidence>
<keyword evidence="2" id="KW-1185">Reference proteome</keyword>
<sequence length="179" mass="20236">MPLLESVGIRFMISEAHVDIDIIKDPYLPTLRGLSSNCSPWPVVKGWLKPTLVDLKIRPYYSSFAPPVTEWVEILRSLPSLKSLSLSRVLGPVEMDSDVYRREPDRLACLPCLQELRLDVTEVEELDACAYLVHHIEAPWQTKTTITSEVTEDHVSNGSTLPHHKFLFSTLALWATNAL</sequence>
<dbReference type="EMBL" id="JH930473">
    <property type="protein sequence ID" value="EKM54859.1"/>
    <property type="molecule type" value="Genomic_DNA"/>
</dbReference>
<protein>
    <submittedName>
        <fullName evidence="1">Uncharacterized protein</fullName>
    </submittedName>
</protein>
<proteinExistence type="predicted"/>
<dbReference type="HOGENOM" id="CLU_1503987_0_0_1"/>
<reference evidence="1 2" key="1">
    <citation type="journal article" date="2012" name="BMC Genomics">
        <title>Comparative genomics of the white-rot fungi, Phanerochaete carnosa and P. chrysosporium, to elucidate the genetic basis of the distinct wood types they colonize.</title>
        <authorList>
            <person name="Suzuki H."/>
            <person name="MacDonald J."/>
            <person name="Syed K."/>
            <person name="Salamov A."/>
            <person name="Hori C."/>
            <person name="Aerts A."/>
            <person name="Henrissat B."/>
            <person name="Wiebenga A."/>
            <person name="vanKuyk P.A."/>
            <person name="Barry K."/>
            <person name="Lindquist E."/>
            <person name="LaButti K."/>
            <person name="Lapidus A."/>
            <person name="Lucas S."/>
            <person name="Coutinho P."/>
            <person name="Gong Y."/>
            <person name="Samejima M."/>
            <person name="Mahadevan R."/>
            <person name="Abou-Zaid M."/>
            <person name="de Vries R.P."/>
            <person name="Igarashi K."/>
            <person name="Yadav J.S."/>
            <person name="Grigoriev I.V."/>
            <person name="Master E.R."/>
        </authorList>
    </citation>
    <scope>NUCLEOTIDE SEQUENCE [LARGE SCALE GENOMIC DNA]</scope>
    <source>
        <strain evidence="1 2">HHB-10118-sp</strain>
    </source>
</reference>
<dbReference type="KEGG" id="pco:PHACADRAFT_210634"/>
<dbReference type="RefSeq" id="XP_007397534.1">
    <property type="nucleotide sequence ID" value="XM_007397472.1"/>
</dbReference>
<name>K5W7D0_PHACS</name>
<dbReference type="InParanoid" id="K5W7D0"/>
<evidence type="ECO:0000313" key="1">
    <source>
        <dbReference type="EMBL" id="EKM54859.1"/>
    </source>
</evidence>
<dbReference type="Proteomes" id="UP000008370">
    <property type="component" value="Unassembled WGS sequence"/>
</dbReference>
<accession>K5W7D0</accession>
<organism evidence="1 2">
    <name type="scientific">Phanerochaete carnosa (strain HHB-10118-sp)</name>
    <name type="common">White-rot fungus</name>
    <name type="synonym">Peniophora carnosa</name>
    <dbReference type="NCBI Taxonomy" id="650164"/>
    <lineage>
        <taxon>Eukaryota</taxon>
        <taxon>Fungi</taxon>
        <taxon>Dikarya</taxon>
        <taxon>Basidiomycota</taxon>
        <taxon>Agaricomycotina</taxon>
        <taxon>Agaricomycetes</taxon>
        <taxon>Polyporales</taxon>
        <taxon>Phanerochaetaceae</taxon>
        <taxon>Phanerochaete</taxon>
    </lineage>
</organism>
<dbReference type="AlphaFoldDB" id="K5W7D0"/>
<dbReference type="GeneID" id="18912993"/>
<gene>
    <name evidence="1" type="ORF">PHACADRAFT_210634</name>
</gene>